<comment type="caution">
    <text evidence="1">The sequence shown here is derived from an EMBL/GenBank/DDBJ whole genome shotgun (WGS) entry which is preliminary data.</text>
</comment>
<dbReference type="AlphaFoldDB" id="A0A140L6U2"/>
<proteinExistence type="predicted"/>
<reference evidence="1 2" key="1">
    <citation type="submission" date="2015-12" db="EMBL/GenBank/DDBJ databases">
        <title>Draft genome sequence of the thermoanaerobe Thermotalea metallivorans, an isolate from the runoff channel of the Great Artesian Basin, Australia.</title>
        <authorList>
            <person name="Patel B.K."/>
        </authorList>
    </citation>
    <scope>NUCLEOTIDE SEQUENCE [LARGE SCALE GENOMIC DNA]</scope>
    <source>
        <strain evidence="1 2">B2-1</strain>
    </source>
</reference>
<evidence type="ECO:0000313" key="1">
    <source>
        <dbReference type="EMBL" id="KXG76267.1"/>
    </source>
</evidence>
<sequence>MESKHELEKYVEFALSGAPEIKGDEKRRWLGEFREKVVFALTDDQIQRKDIWRILEEKTKDPRVSTMIVKGQVSGEIAGKLMEICRKGGKDYKTINNPDFKGDIAMILASHRAVNEENIWIDPGSLLSDKFYHAKSHRLCKKHMEELKELHPQFAADFQELTFVDKLAGITCGICGGEPDVDYFYRVRTRK</sequence>
<keyword evidence="2" id="KW-1185">Reference proteome</keyword>
<organism evidence="1 2">
    <name type="scientific">Thermotalea metallivorans</name>
    <dbReference type="NCBI Taxonomy" id="520762"/>
    <lineage>
        <taxon>Bacteria</taxon>
        <taxon>Bacillati</taxon>
        <taxon>Bacillota</taxon>
        <taxon>Clostridia</taxon>
        <taxon>Peptostreptococcales</taxon>
        <taxon>Thermotaleaceae</taxon>
        <taxon>Thermotalea</taxon>
    </lineage>
</organism>
<dbReference type="RefSeq" id="WP_068555785.1">
    <property type="nucleotide sequence ID" value="NZ_LOEE01000028.1"/>
</dbReference>
<dbReference type="OrthoDB" id="95278at2"/>
<dbReference type="Proteomes" id="UP000070456">
    <property type="component" value="Unassembled WGS sequence"/>
</dbReference>
<dbReference type="InterPro" id="IPR012543">
    <property type="entry name" value="DUF1694"/>
</dbReference>
<gene>
    <name evidence="1" type="ORF">AN619_12240</name>
</gene>
<dbReference type="EMBL" id="LOEE01000028">
    <property type="protein sequence ID" value="KXG76267.1"/>
    <property type="molecule type" value="Genomic_DNA"/>
</dbReference>
<dbReference type="STRING" id="520762.AN619_12240"/>
<dbReference type="InterPro" id="IPR029064">
    <property type="entry name" value="Ribosomal_eL30-like_sf"/>
</dbReference>
<dbReference type="Gene3D" id="3.30.1330.30">
    <property type="match status" value="1"/>
</dbReference>
<accession>A0A140L6U2</accession>
<dbReference type="Pfam" id="PF07997">
    <property type="entry name" value="DUF1694"/>
    <property type="match status" value="1"/>
</dbReference>
<protein>
    <submittedName>
        <fullName evidence="1">Uncharacterized protein</fullName>
    </submittedName>
</protein>
<evidence type="ECO:0000313" key="2">
    <source>
        <dbReference type="Proteomes" id="UP000070456"/>
    </source>
</evidence>
<name>A0A140L6U2_9FIRM</name>
<dbReference type="SUPFAM" id="SSF160515">
    <property type="entry name" value="YueI-like"/>
    <property type="match status" value="1"/>
</dbReference>